<accession>A0A6G8PWI3</accession>
<gene>
    <name evidence="2" type="ORF">GBA65_08645</name>
</gene>
<keyword evidence="1" id="KW-0812">Transmembrane</keyword>
<feature type="transmembrane region" description="Helical" evidence="1">
    <location>
        <begin position="391"/>
        <end position="411"/>
    </location>
</feature>
<evidence type="ECO:0008006" key="4">
    <source>
        <dbReference type="Google" id="ProtNLM"/>
    </source>
</evidence>
<keyword evidence="1" id="KW-1133">Transmembrane helix</keyword>
<dbReference type="Proteomes" id="UP000502706">
    <property type="component" value="Chromosome"/>
</dbReference>
<feature type="transmembrane region" description="Helical" evidence="1">
    <location>
        <begin position="417"/>
        <end position="436"/>
    </location>
</feature>
<evidence type="ECO:0000313" key="3">
    <source>
        <dbReference type="Proteomes" id="UP000502706"/>
    </source>
</evidence>
<sequence>MADVVERPGQVASELPTKYLPGVEYRDLPEPLPLRKIVGASVVLLATALGSGELIIWPYITTQVGIGLLWLAFVGFSMQYFLNMEIERYTLATGETAVVGFTRYWKPWGIIFVLGAFLPNAWPGWATGGATVLSYLFGFGEGAVPILAIIGLIAIGVAITVSPVIYQTVEKVQFVLVGIIAVFMVVALVFATNASAWAGIVTEAPSGVANFPSALSQLGIATLLGAIAFAGAGGANNLTQSNYIRDKGMGMGARIPRLVSPITGEEVAAPSLGYMMKTDEENMRRWRGWWKVANREQLLTFYAIGLITLIGLSVVVASLGITSDAADTTFLQTEAQVLSERIGNWFGVFFYVAAFAILFSTNLGIIDYVSRVVADSLKVSFFRESHAITESRVYVATVWLMIVAGSIILLSGFDQPLLLLIIAASGGGVVMALYSWMLIKLNTSGLPEPIKLKGARLVIMYVISVFFSFFSILLLYDVIRTNLFGG</sequence>
<keyword evidence="3" id="KW-1185">Reference proteome</keyword>
<dbReference type="EMBL" id="CP045121">
    <property type="protein sequence ID" value="QIN78574.1"/>
    <property type="molecule type" value="Genomic_DNA"/>
</dbReference>
<dbReference type="NCBIfam" id="NF037982">
    <property type="entry name" value="Nramp_1"/>
    <property type="match status" value="1"/>
</dbReference>
<protein>
    <recommendedName>
        <fullName evidence="4">Mn2+ and Fe2+ transporters of the NRAMP family</fullName>
    </recommendedName>
</protein>
<proteinExistence type="predicted"/>
<evidence type="ECO:0000256" key="1">
    <source>
        <dbReference type="SAM" id="Phobius"/>
    </source>
</evidence>
<dbReference type="KEGG" id="rmar:GBA65_08645"/>
<feature type="transmembrane region" description="Helical" evidence="1">
    <location>
        <begin position="299"/>
        <end position="321"/>
    </location>
</feature>
<keyword evidence="1" id="KW-0472">Membrane</keyword>
<feature type="transmembrane region" description="Helical" evidence="1">
    <location>
        <begin position="218"/>
        <end position="239"/>
    </location>
</feature>
<dbReference type="RefSeq" id="WP_166396254.1">
    <property type="nucleotide sequence ID" value="NZ_CP045121.1"/>
</dbReference>
<feature type="transmembrane region" description="Helical" evidence="1">
    <location>
        <begin position="457"/>
        <end position="476"/>
    </location>
</feature>
<feature type="transmembrane region" description="Helical" evidence="1">
    <location>
        <begin position="348"/>
        <end position="370"/>
    </location>
</feature>
<evidence type="ECO:0000313" key="2">
    <source>
        <dbReference type="EMBL" id="QIN78574.1"/>
    </source>
</evidence>
<reference evidence="2 3" key="1">
    <citation type="submission" date="2019-10" db="EMBL/GenBank/DDBJ databases">
        <title>Rubrobacter sp nov SCSIO 52915 isolated from a deep-sea sediment in the South China Sea.</title>
        <authorList>
            <person name="Chen R.W."/>
        </authorList>
    </citation>
    <scope>NUCLEOTIDE SEQUENCE [LARGE SCALE GENOMIC DNA]</scope>
    <source>
        <strain evidence="2 3">SCSIO 52915</strain>
    </source>
</reference>
<name>A0A6G8PWI3_9ACTN</name>
<dbReference type="AlphaFoldDB" id="A0A6G8PWI3"/>
<feature type="transmembrane region" description="Helical" evidence="1">
    <location>
        <begin position="104"/>
        <end position="122"/>
    </location>
</feature>
<feature type="transmembrane region" description="Helical" evidence="1">
    <location>
        <begin position="174"/>
        <end position="198"/>
    </location>
</feature>
<feature type="transmembrane region" description="Helical" evidence="1">
    <location>
        <begin position="142"/>
        <end position="162"/>
    </location>
</feature>
<organism evidence="2 3">
    <name type="scientific">Rubrobacter marinus</name>
    <dbReference type="NCBI Taxonomy" id="2653852"/>
    <lineage>
        <taxon>Bacteria</taxon>
        <taxon>Bacillati</taxon>
        <taxon>Actinomycetota</taxon>
        <taxon>Rubrobacteria</taxon>
        <taxon>Rubrobacterales</taxon>
        <taxon>Rubrobacteraceae</taxon>
        <taxon>Rubrobacter</taxon>
    </lineage>
</organism>